<dbReference type="PROSITE" id="PS51257">
    <property type="entry name" value="PROKAR_LIPOPROTEIN"/>
    <property type="match status" value="1"/>
</dbReference>
<feature type="compositionally biased region" description="Low complexity" evidence="1">
    <location>
        <begin position="28"/>
        <end position="54"/>
    </location>
</feature>
<feature type="chain" id="PRO_5045396512" description="Lipoprotein" evidence="2">
    <location>
        <begin position="18"/>
        <end position="87"/>
    </location>
</feature>
<dbReference type="RefSeq" id="WP_343898335.1">
    <property type="nucleotide sequence ID" value="NZ_BAAAFZ010000125.1"/>
</dbReference>
<evidence type="ECO:0008006" key="5">
    <source>
        <dbReference type="Google" id="ProtNLM"/>
    </source>
</evidence>
<dbReference type="Proteomes" id="UP001501588">
    <property type="component" value="Unassembled WGS sequence"/>
</dbReference>
<keyword evidence="2" id="KW-0732">Signal</keyword>
<feature type="compositionally biased region" description="Gly residues" evidence="1">
    <location>
        <begin position="66"/>
        <end position="87"/>
    </location>
</feature>
<evidence type="ECO:0000313" key="4">
    <source>
        <dbReference type="Proteomes" id="UP001501588"/>
    </source>
</evidence>
<organism evidence="3 4">
    <name type="scientific">Craurococcus roseus</name>
    <dbReference type="NCBI Taxonomy" id="77585"/>
    <lineage>
        <taxon>Bacteria</taxon>
        <taxon>Pseudomonadati</taxon>
        <taxon>Pseudomonadota</taxon>
        <taxon>Alphaproteobacteria</taxon>
        <taxon>Acetobacterales</taxon>
        <taxon>Acetobacteraceae</taxon>
        <taxon>Craurococcus</taxon>
    </lineage>
</organism>
<feature type="signal peptide" evidence="2">
    <location>
        <begin position="1"/>
        <end position="17"/>
    </location>
</feature>
<proteinExistence type="predicted"/>
<gene>
    <name evidence="3" type="ORF">GCM10009416_51380</name>
</gene>
<keyword evidence="4" id="KW-1185">Reference proteome</keyword>
<feature type="region of interest" description="Disordered" evidence="1">
    <location>
        <begin position="20"/>
        <end position="87"/>
    </location>
</feature>
<accession>A0ABP3RIR0</accession>
<dbReference type="EMBL" id="BAAAFZ010000125">
    <property type="protein sequence ID" value="GAA0608306.1"/>
    <property type="molecule type" value="Genomic_DNA"/>
</dbReference>
<comment type="caution">
    <text evidence="3">The sequence shown here is derived from an EMBL/GenBank/DDBJ whole genome shotgun (WGS) entry which is preliminary data.</text>
</comment>
<evidence type="ECO:0000256" key="1">
    <source>
        <dbReference type="SAM" id="MobiDB-lite"/>
    </source>
</evidence>
<name>A0ABP3RIR0_9PROT</name>
<evidence type="ECO:0000313" key="3">
    <source>
        <dbReference type="EMBL" id="GAA0608306.1"/>
    </source>
</evidence>
<reference evidence="4" key="1">
    <citation type="journal article" date="2019" name="Int. J. Syst. Evol. Microbiol.">
        <title>The Global Catalogue of Microorganisms (GCM) 10K type strain sequencing project: providing services to taxonomists for standard genome sequencing and annotation.</title>
        <authorList>
            <consortium name="The Broad Institute Genomics Platform"/>
            <consortium name="The Broad Institute Genome Sequencing Center for Infectious Disease"/>
            <person name="Wu L."/>
            <person name="Ma J."/>
        </authorList>
    </citation>
    <scope>NUCLEOTIDE SEQUENCE [LARGE SCALE GENOMIC DNA]</scope>
    <source>
        <strain evidence="4">JCM 9933</strain>
    </source>
</reference>
<sequence length="87" mass="8138">MTIMKPAIAVVALLAFAACEQRPQGRYTSPGTGPTGEPGRPTAANPTGSSPSPATGGGVPVPPARGGSGGVGGGLQPGLGGTTGSGR</sequence>
<protein>
    <recommendedName>
        <fullName evidence="5">Lipoprotein</fullName>
    </recommendedName>
</protein>
<evidence type="ECO:0000256" key="2">
    <source>
        <dbReference type="SAM" id="SignalP"/>
    </source>
</evidence>